<dbReference type="STRING" id="180332.GCA_000797495_02342"/>
<dbReference type="Proteomes" id="UP000306509">
    <property type="component" value="Unassembled WGS sequence"/>
</dbReference>
<evidence type="ECO:0000313" key="2">
    <source>
        <dbReference type="Proteomes" id="UP000306509"/>
    </source>
</evidence>
<dbReference type="RefSeq" id="WP_255348109.1">
    <property type="nucleotide sequence ID" value="NZ_CABMJZ010000132.1"/>
</dbReference>
<organism evidence="1 2">
    <name type="scientific">Robinsoniella peoriensis</name>
    <dbReference type="NCBI Taxonomy" id="180332"/>
    <lineage>
        <taxon>Bacteria</taxon>
        <taxon>Bacillati</taxon>
        <taxon>Bacillota</taxon>
        <taxon>Clostridia</taxon>
        <taxon>Lachnospirales</taxon>
        <taxon>Lachnospiraceae</taxon>
        <taxon>Robinsoniella</taxon>
    </lineage>
</organism>
<comment type="caution">
    <text evidence="1">The sequence shown here is derived from an EMBL/GenBank/DDBJ whole genome shotgun (WGS) entry which is preliminary data.</text>
</comment>
<reference evidence="1 2" key="1">
    <citation type="journal article" date="2019" name="Anaerobe">
        <title>Detection of Robinsoniella peoriensis in multiple bone samples of a trauma patient.</title>
        <authorList>
            <person name="Schrottner P."/>
            <person name="Hartwich K."/>
            <person name="Bunk B."/>
            <person name="Schober I."/>
            <person name="Helbig S."/>
            <person name="Rudolph W.W."/>
            <person name="Gunzer F."/>
        </authorList>
    </citation>
    <scope>NUCLEOTIDE SEQUENCE [LARGE SCALE GENOMIC DNA]</scope>
    <source>
        <strain evidence="1 2">DSM 106044</strain>
    </source>
</reference>
<gene>
    <name evidence="1" type="ORF">DSM106044_05240</name>
</gene>
<sequence length="44" mass="5437">MVKIYFIRGENDIKEHIIYKIKWEELQIQKTILTGESSLLWNEW</sequence>
<evidence type="ECO:0000313" key="1">
    <source>
        <dbReference type="EMBL" id="TLC97877.1"/>
    </source>
</evidence>
<keyword evidence="2" id="KW-1185">Reference proteome</keyword>
<proteinExistence type="predicted"/>
<name>A0A4V6HR69_9FIRM</name>
<dbReference type="EMBL" id="QGQD01000107">
    <property type="protein sequence ID" value="TLC97877.1"/>
    <property type="molecule type" value="Genomic_DNA"/>
</dbReference>
<dbReference type="AlphaFoldDB" id="A0A4V6HR69"/>
<protein>
    <submittedName>
        <fullName evidence="1">Uncharacterized protein</fullName>
    </submittedName>
</protein>
<accession>A0A4V6HR69</accession>